<dbReference type="AlphaFoldDB" id="A0A125U0D7"/>
<keyword evidence="2" id="KW-1185">Reference proteome</keyword>
<gene>
    <name evidence="1" type="ORF">AZ78_0176</name>
</gene>
<dbReference type="Proteomes" id="UP000023435">
    <property type="component" value="Unassembled WGS sequence"/>
</dbReference>
<accession>A0A125U0D7</accession>
<proteinExistence type="predicted"/>
<protein>
    <submittedName>
        <fullName evidence="1">Uncharacterized protein</fullName>
    </submittedName>
</protein>
<dbReference type="EMBL" id="JAJA02000001">
    <property type="protein sequence ID" value="KWS02632.1"/>
    <property type="molecule type" value="Genomic_DNA"/>
</dbReference>
<name>A0A125U0D7_9GAMM</name>
<evidence type="ECO:0000313" key="1">
    <source>
        <dbReference type="EMBL" id="KWS02632.1"/>
    </source>
</evidence>
<comment type="caution">
    <text evidence="1">The sequence shown here is derived from an EMBL/GenBank/DDBJ whole genome shotgun (WGS) entry which is preliminary data.</text>
</comment>
<evidence type="ECO:0000313" key="2">
    <source>
        <dbReference type="Proteomes" id="UP000023435"/>
    </source>
</evidence>
<organism evidence="1 2">
    <name type="scientific">Lysobacter capsici AZ78</name>
    <dbReference type="NCBI Taxonomy" id="1444315"/>
    <lineage>
        <taxon>Bacteria</taxon>
        <taxon>Pseudomonadati</taxon>
        <taxon>Pseudomonadota</taxon>
        <taxon>Gammaproteobacteria</taxon>
        <taxon>Lysobacterales</taxon>
        <taxon>Lysobacteraceae</taxon>
        <taxon>Lysobacter</taxon>
    </lineage>
</organism>
<reference evidence="1 2" key="1">
    <citation type="journal article" date="2014" name="Genome Announc.">
        <title>Draft Genome Sequence of Lysobacter capsici AZ78, a Bacterium Antagonistic to Plant-Pathogenic Oomycetes.</title>
        <authorList>
            <person name="Puopolo G."/>
            <person name="Sonego P."/>
            <person name="Engelen K."/>
            <person name="Pertot I."/>
        </authorList>
    </citation>
    <scope>NUCLEOTIDE SEQUENCE [LARGE SCALE GENOMIC DNA]</scope>
    <source>
        <strain evidence="1 2">AZ78</strain>
    </source>
</reference>
<sequence>MVAALEKSIAVGMPRAQVLGLLGEPDSIDAASSTDVYELGVAQYGVDEEFYQIHYQDGKVASHRWGRR</sequence>